<name>A0A2T4U3A7_9BACI</name>
<evidence type="ECO:0000313" key="2">
    <source>
        <dbReference type="EMBL" id="PTL37893.1"/>
    </source>
</evidence>
<proteinExistence type="predicted"/>
<accession>A0A2T4U3A7</accession>
<feature type="domain" description="KTSC" evidence="1">
    <location>
        <begin position="9"/>
        <end position="65"/>
    </location>
</feature>
<dbReference type="Proteomes" id="UP000240509">
    <property type="component" value="Unassembled WGS sequence"/>
</dbReference>
<dbReference type="Pfam" id="PF13619">
    <property type="entry name" value="KTSC"/>
    <property type="match status" value="1"/>
</dbReference>
<evidence type="ECO:0000313" key="3">
    <source>
        <dbReference type="Proteomes" id="UP000240509"/>
    </source>
</evidence>
<dbReference type="InterPro" id="IPR025309">
    <property type="entry name" value="KTSC_dom"/>
</dbReference>
<dbReference type="AlphaFoldDB" id="A0A2T4U3A7"/>
<comment type="caution">
    <text evidence="2">The sequence shown here is derived from an EMBL/GenBank/DDBJ whole genome shotgun (WGS) entry which is preliminary data.</text>
</comment>
<dbReference type="OrthoDB" id="2884100at2"/>
<dbReference type="EMBL" id="PZJJ01000030">
    <property type="protein sequence ID" value="PTL37893.1"/>
    <property type="molecule type" value="Genomic_DNA"/>
</dbReference>
<dbReference type="RefSeq" id="WP_107585896.1">
    <property type="nucleotide sequence ID" value="NZ_PZJJ01000030.1"/>
</dbReference>
<reference evidence="2 3" key="1">
    <citation type="submission" date="2018-03" db="EMBL/GenBank/DDBJ databases">
        <title>Alkalicoccus saliphilus sp. nov., isolated from a mineral pool.</title>
        <authorList>
            <person name="Zhao B."/>
        </authorList>
    </citation>
    <scope>NUCLEOTIDE SEQUENCE [LARGE SCALE GENOMIC DNA]</scope>
    <source>
        <strain evidence="2 3">6AG</strain>
    </source>
</reference>
<keyword evidence="3" id="KW-1185">Reference proteome</keyword>
<protein>
    <recommendedName>
        <fullName evidence="1">KTSC domain-containing protein</fullName>
    </recommendedName>
</protein>
<sequence>MIQWTQLNSAGFQKIGYDPMQKQLHVKCEDEDYIIYYEVRETEYVGMFSSQDMKKYYEERIKGRFPSSVIKT</sequence>
<evidence type="ECO:0000259" key="1">
    <source>
        <dbReference type="Pfam" id="PF13619"/>
    </source>
</evidence>
<organism evidence="2 3">
    <name type="scientific">Alkalicoccus saliphilus</name>
    <dbReference type="NCBI Taxonomy" id="200989"/>
    <lineage>
        <taxon>Bacteria</taxon>
        <taxon>Bacillati</taxon>
        <taxon>Bacillota</taxon>
        <taxon>Bacilli</taxon>
        <taxon>Bacillales</taxon>
        <taxon>Bacillaceae</taxon>
        <taxon>Alkalicoccus</taxon>
    </lineage>
</organism>
<gene>
    <name evidence="2" type="ORF">C6Y45_14225</name>
</gene>